<dbReference type="Pfam" id="PF00270">
    <property type="entry name" value="DEAD"/>
    <property type="match status" value="1"/>
</dbReference>
<reference evidence="7 8" key="1">
    <citation type="submission" date="2019-02" db="EMBL/GenBank/DDBJ databases">
        <title>Prokaryotic population dynamics and viral predation in marine succession experiment using metagenomics: the confinement effect.</title>
        <authorList>
            <person name="Haro-Moreno J.M."/>
            <person name="Rodriguez-Valera F."/>
            <person name="Lopez-Perez M."/>
        </authorList>
    </citation>
    <scope>NUCLEOTIDE SEQUENCE [LARGE SCALE GENOMIC DNA]</scope>
    <source>
        <strain evidence="7">MED-G157</strain>
    </source>
</reference>
<protein>
    <submittedName>
        <fullName evidence="7">ATP-dependent RNA helicase HrpA</fullName>
        <ecNumber evidence="7">3.6.4.13</ecNumber>
    </submittedName>
</protein>
<dbReference type="InterPro" id="IPR001650">
    <property type="entry name" value="Helicase_C-like"/>
</dbReference>
<feature type="domain" description="Helicase ATP-binding" evidence="5">
    <location>
        <begin position="57"/>
        <end position="220"/>
    </location>
</feature>
<dbReference type="SMART" id="SM00490">
    <property type="entry name" value="HELICc"/>
    <property type="match status" value="1"/>
</dbReference>
<dbReference type="NCBIfam" id="NF008348">
    <property type="entry name" value="PRK11131.1"/>
    <property type="match status" value="1"/>
</dbReference>
<dbReference type="SUPFAM" id="SSF52540">
    <property type="entry name" value="P-loop containing nucleoside triphosphate hydrolases"/>
    <property type="match status" value="1"/>
</dbReference>
<evidence type="ECO:0000256" key="2">
    <source>
        <dbReference type="ARBA" id="ARBA00022801"/>
    </source>
</evidence>
<dbReference type="InterPro" id="IPR010222">
    <property type="entry name" value="RNA_helicase_HrpA"/>
</dbReference>
<dbReference type="SMART" id="SM00847">
    <property type="entry name" value="HA2"/>
    <property type="match status" value="1"/>
</dbReference>
<dbReference type="PROSITE" id="PS51192">
    <property type="entry name" value="HELICASE_ATP_BIND_1"/>
    <property type="match status" value="1"/>
</dbReference>
<name>A0A520RX28_9GAMM</name>
<dbReference type="GO" id="GO:0003723">
    <property type="term" value="F:RNA binding"/>
    <property type="evidence" value="ECO:0007669"/>
    <property type="project" value="TreeGrafter"/>
</dbReference>
<evidence type="ECO:0000259" key="6">
    <source>
        <dbReference type="PROSITE" id="PS51194"/>
    </source>
</evidence>
<evidence type="ECO:0000256" key="4">
    <source>
        <dbReference type="ARBA" id="ARBA00022840"/>
    </source>
</evidence>
<dbReference type="Pfam" id="PF04408">
    <property type="entry name" value="WHD_HA2"/>
    <property type="match status" value="1"/>
</dbReference>
<dbReference type="InterPro" id="IPR014001">
    <property type="entry name" value="Helicase_ATP-bd"/>
</dbReference>
<dbReference type="FunFam" id="1.20.120.1080:FF:000005">
    <property type="entry name" value="ATP-dependent helicase HrpA"/>
    <property type="match status" value="1"/>
</dbReference>
<dbReference type="Gene3D" id="1.20.120.1080">
    <property type="match status" value="1"/>
</dbReference>
<evidence type="ECO:0000259" key="5">
    <source>
        <dbReference type="PROSITE" id="PS51192"/>
    </source>
</evidence>
<comment type="caution">
    <text evidence="7">The sequence shown here is derived from an EMBL/GenBank/DDBJ whole genome shotgun (WGS) entry which is preliminary data.</text>
</comment>
<dbReference type="InterPro" id="IPR007502">
    <property type="entry name" value="Helicase-assoc_dom"/>
</dbReference>
<keyword evidence="2 7" id="KW-0378">Hydrolase</keyword>
<evidence type="ECO:0000313" key="8">
    <source>
        <dbReference type="Proteomes" id="UP000316199"/>
    </source>
</evidence>
<organism evidence="7 8">
    <name type="scientific">OM182 bacterium</name>
    <dbReference type="NCBI Taxonomy" id="2510334"/>
    <lineage>
        <taxon>Bacteria</taxon>
        <taxon>Pseudomonadati</taxon>
        <taxon>Pseudomonadota</taxon>
        <taxon>Gammaproteobacteria</taxon>
        <taxon>OMG group</taxon>
        <taxon>OM182 clade</taxon>
    </lineage>
</organism>
<dbReference type="Proteomes" id="UP000316199">
    <property type="component" value="Unassembled WGS sequence"/>
</dbReference>
<evidence type="ECO:0000313" key="7">
    <source>
        <dbReference type="EMBL" id="RZO74755.1"/>
    </source>
</evidence>
<keyword evidence="3 7" id="KW-0347">Helicase</keyword>
<dbReference type="GO" id="GO:0005524">
    <property type="term" value="F:ATP binding"/>
    <property type="evidence" value="ECO:0007669"/>
    <property type="project" value="UniProtKB-KW"/>
</dbReference>
<gene>
    <name evidence="7" type="primary">hrpA</name>
    <name evidence="7" type="ORF">EVA68_08455</name>
</gene>
<dbReference type="InterPro" id="IPR003593">
    <property type="entry name" value="AAA+_ATPase"/>
</dbReference>
<dbReference type="InterPro" id="IPR011709">
    <property type="entry name" value="DEAD-box_helicase_OB_fold"/>
</dbReference>
<accession>A0A520RX28</accession>
<dbReference type="Pfam" id="PF21010">
    <property type="entry name" value="HA2_C"/>
    <property type="match status" value="1"/>
</dbReference>
<dbReference type="FunFam" id="3.40.50.300:FF:001922">
    <property type="entry name" value="DEAH (Asp-Glu-Ala-His) box polypeptide 29"/>
    <property type="match status" value="1"/>
</dbReference>
<dbReference type="InterPro" id="IPR048333">
    <property type="entry name" value="HA2_WH"/>
</dbReference>
<dbReference type="InterPro" id="IPR024590">
    <property type="entry name" value="HrpA_C"/>
</dbReference>
<dbReference type="GO" id="GO:0003724">
    <property type="term" value="F:RNA helicase activity"/>
    <property type="evidence" value="ECO:0007669"/>
    <property type="project" value="UniProtKB-EC"/>
</dbReference>
<dbReference type="Pfam" id="PF00271">
    <property type="entry name" value="Helicase_C"/>
    <property type="match status" value="1"/>
</dbReference>
<feature type="domain" description="Helicase C-terminal" evidence="6">
    <location>
        <begin position="244"/>
        <end position="420"/>
    </location>
</feature>
<dbReference type="Pfam" id="PF07717">
    <property type="entry name" value="OB_NTP_bind"/>
    <property type="match status" value="1"/>
</dbReference>
<dbReference type="PROSITE" id="PS51194">
    <property type="entry name" value="HELICASE_CTER"/>
    <property type="match status" value="1"/>
</dbReference>
<dbReference type="InterPro" id="IPR027417">
    <property type="entry name" value="P-loop_NTPase"/>
</dbReference>
<dbReference type="Pfam" id="PF11898">
    <property type="entry name" value="DUF3418"/>
    <property type="match status" value="1"/>
</dbReference>
<proteinExistence type="predicted"/>
<keyword evidence="4" id="KW-0067">ATP-binding</keyword>
<dbReference type="EMBL" id="SHAG01000063">
    <property type="protein sequence ID" value="RZO74755.1"/>
    <property type="molecule type" value="Genomic_DNA"/>
</dbReference>
<dbReference type="PANTHER" id="PTHR18934">
    <property type="entry name" value="ATP-DEPENDENT RNA HELICASE"/>
    <property type="match status" value="1"/>
</dbReference>
<dbReference type="NCBIfam" id="TIGR01967">
    <property type="entry name" value="DEAH_box_HrpA"/>
    <property type="match status" value="1"/>
</dbReference>
<dbReference type="CDD" id="cd18791">
    <property type="entry name" value="SF2_C_RHA"/>
    <property type="match status" value="1"/>
</dbReference>
<dbReference type="GO" id="GO:0016787">
    <property type="term" value="F:hydrolase activity"/>
    <property type="evidence" value="ECO:0007669"/>
    <property type="project" value="UniProtKB-KW"/>
</dbReference>
<dbReference type="InterPro" id="IPR011545">
    <property type="entry name" value="DEAD/DEAH_box_helicase_dom"/>
</dbReference>
<evidence type="ECO:0000256" key="1">
    <source>
        <dbReference type="ARBA" id="ARBA00022741"/>
    </source>
</evidence>
<dbReference type="SMART" id="SM00382">
    <property type="entry name" value="AAA"/>
    <property type="match status" value="1"/>
</dbReference>
<dbReference type="PANTHER" id="PTHR18934:SF99">
    <property type="entry name" value="ATP-DEPENDENT RNA HELICASE DHX37-RELATED"/>
    <property type="match status" value="1"/>
</dbReference>
<dbReference type="EC" id="3.6.4.13" evidence="7"/>
<dbReference type="AlphaFoldDB" id="A0A520RX28"/>
<sequence>MIRDRFRLRKALRAKRSSLVKDKIDESCRLAEDRKNSIPPLHYPEELPITSRLLDIEKAVVENQVVIVAGETGSGKTTQIPKICLAMGLGVYGSIGHTQPRVVATRTVSQRIAAEVSSQMGGLVGYQVRFDERTSQQTQIKIMTDGILLAETKNDRFLDQYQVLIIDEAHERSLNIDFLLGYIKTILPKRPDLKIIVTSATIDVQRFANYFNDAPIIEVSGRTYPVDVIYRPTEEVKGQDIDQQIYQGVLEALGEIEIENNSKPNPGDVLVFLSGEREIRELADEIRKSRFKSFDILPLYSRLGVSEQNQVFQTHDKPRIVLATNVAETSLTVPGIHYVIDPGLARISRYSYRSKIQQLPVERVSQASAEQRKGRCGRVAPGRCIRLYSEEDFLSRQAFTSPEIMRTNLAAVILQMLVLRLGDIGKFSFIESPDQRQISDGFQILFELHAVNKDRQITRLGRQMARFPVDPRLSRMLLESSRMGCLAELIIITSALSLQDPRERPHEHQEKADNAHQKYWDEKSDFLAFINLWNAFEESRQKLTQSQLRKYCRSNFLSFIRMREWRDIHRQLSEVCSELNLKLNKVPSDYPSIHRALLSGLLGNIGQKDKDNEYNGARNRTHFIFPGSSQFKIRPKWIVSSELIETGRLYARCVAKIDSVWLEELADHLVVRTVADPFFDTDHGHVTAYENVSLYGVVIVNRRKFDFRKVNPKEAREIFIHCALVDQQLKSSAAFFKHNKKLIAEIEMLESKTRKRDILADNQELFSFYDKRLPSDISSVNELKQFLKSNEGSLFLNKEQLLKQKVSVSDHSYPDSLKVANAELKLNYQFDPEHQEDGVSISVPVAILRQVSEAQLDWVIPGLLREKCLSLLKSLPKRLRKNFVPAPEYVDKVVLKLKFDGRALTEVLAEQLFRLSGVKVSATDFNIENLDKHLSMNVRVVDDNGNILGTGRNLNMLRQKFSQEADLNFRKRSRHSLEKNHLTSWSFDELPEQVEIQHADIVINGYPALVDKNTHVDLEIFDAKLYAQRAMRMGLLRLIMLELDEQRRYVTKNLPGFEKYAVYYSTRGSRERLLEEMVTAIFRYTFIEDLPVVRNAEAFRERLMRKSRLVSIANEVSLIVSEVLQEAHEIERNLAKIATNHNRYACNDIDNQLRRLLDPGFLSQIPLHWLSQYPRYLSAIRFRMNKLTFNLERDHAATHEVLGFAEKITDRYIEGSEMELYRWMVEEFRISIFAQKLGTSLPVSAKRLEKQWRITEVEGLNLDK</sequence>
<keyword evidence="1" id="KW-0547">Nucleotide-binding</keyword>
<dbReference type="Gene3D" id="3.40.50.300">
    <property type="entry name" value="P-loop containing nucleotide triphosphate hydrolases"/>
    <property type="match status" value="2"/>
</dbReference>
<evidence type="ECO:0000256" key="3">
    <source>
        <dbReference type="ARBA" id="ARBA00022806"/>
    </source>
</evidence>
<dbReference type="SMART" id="SM00487">
    <property type="entry name" value="DEXDc"/>
    <property type="match status" value="1"/>
</dbReference>